<feature type="region of interest" description="Disordered" evidence="1">
    <location>
        <begin position="32"/>
        <end position="55"/>
    </location>
</feature>
<protein>
    <submittedName>
        <fullName evidence="2">Uncharacterized protein</fullName>
    </submittedName>
</protein>
<evidence type="ECO:0000256" key="1">
    <source>
        <dbReference type="SAM" id="MobiDB-lite"/>
    </source>
</evidence>
<gene>
    <name evidence="2" type="ORF">SDC9_39579</name>
</gene>
<dbReference type="AlphaFoldDB" id="A0A644VQ17"/>
<proteinExistence type="predicted"/>
<evidence type="ECO:0000313" key="2">
    <source>
        <dbReference type="EMBL" id="MPL93451.1"/>
    </source>
</evidence>
<reference evidence="2" key="1">
    <citation type="submission" date="2019-08" db="EMBL/GenBank/DDBJ databases">
        <authorList>
            <person name="Kucharzyk K."/>
            <person name="Murdoch R.W."/>
            <person name="Higgins S."/>
            <person name="Loffler F."/>
        </authorList>
    </citation>
    <scope>NUCLEOTIDE SEQUENCE</scope>
</reference>
<name>A0A644VQ17_9ZZZZ</name>
<organism evidence="2">
    <name type="scientific">bioreactor metagenome</name>
    <dbReference type="NCBI Taxonomy" id="1076179"/>
    <lineage>
        <taxon>unclassified sequences</taxon>
        <taxon>metagenomes</taxon>
        <taxon>ecological metagenomes</taxon>
    </lineage>
</organism>
<accession>A0A644VQ17</accession>
<sequence>MMDYLTVTESFADGSVNKDLMKITDSKIVIAGQKMHQKNDHPRHSQRGIGERSAA</sequence>
<dbReference type="EMBL" id="VSSQ01000392">
    <property type="protein sequence ID" value="MPL93451.1"/>
    <property type="molecule type" value="Genomic_DNA"/>
</dbReference>
<comment type="caution">
    <text evidence="2">The sequence shown here is derived from an EMBL/GenBank/DDBJ whole genome shotgun (WGS) entry which is preliminary data.</text>
</comment>